<protein>
    <submittedName>
        <fullName evidence="1">Ferredoxin</fullName>
    </submittedName>
</protein>
<evidence type="ECO:0000313" key="1">
    <source>
        <dbReference type="EMBL" id="UUX48755.1"/>
    </source>
</evidence>
<proteinExistence type="predicted"/>
<gene>
    <name evidence="1" type="ORF">NUH88_15235</name>
</gene>
<dbReference type="AlphaFoldDB" id="A0A9J7AM86"/>
<dbReference type="RefSeq" id="WP_257767257.1">
    <property type="nucleotide sequence ID" value="NZ_CP102480.1"/>
</dbReference>
<keyword evidence="2" id="KW-1185">Reference proteome</keyword>
<name>A0A9J7AM86_9PROT</name>
<evidence type="ECO:0000313" key="2">
    <source>
        <dbReference type="Proteomes" id="UP001060336"/>
    </source>
</evidence>
<dbReference type="Proteomes" id="UP001060336">
    <property type="component" value="Chromosome"/>
</dbReference>
<reference evidence="1" key="1">
    <citation type="submission" date="2022-08" db="EMBL/GenBank/DDBJ databases">
        <title>Nisaea acidiphila sp. nov., isolated from a marine algal debris and emended description of the genus Nisaea Urios et al. 2008.</title>
        <authorList>
            <person name="Kwon K."/>
        </authorList>
    </citation>
    <scope>NUCLEOTIDE SEQUENCE</scope>
    <source>
        <strain evidence="1">MEBiC11861</strain>
    </source>
</reference>
<sequence>MLESGELVETVLLVGHSGSRIWASFTAAGTAGPDPLDAWSRTSIRRVAEEYGGHVVMPSDGPPYWPFQRWAMRAEPVFPSPLGILIHPEFGLWHGYRGALLFERRLDLPEPVSARSPCETCVDRPCLHTCPVGAFGDRGYDVMSCRAHLRSGEGAECLTGSCLARRACPVGVEYRYESDHAAFHMAAFLDGLPG</sequence>
<dbReference type="EMBL" id="CP102480">
    <property type="protein sequence ID" value="UUX48755.1"/>
    <property type="molecule type" value="Genomic_DNA"/>
</dbReference>
<accession>A0A9J7AM86</accession>
<dbReference type="KEGG" id="naci:NUH88_15235"/>
<organism evidence="1 2">
    <name type="scientific">Nisaea acidiphila</name>
    <dbReference type="NCBI Taxonomy" id="1862145"/>
    <lineage>
        <taxon>Bacteria</taxon>
        <taxon>Pseudomonadati</taxon>
        <taxon>Pseudomonadota</taxon>
        <taxon>Alphaproteobacteria</taxon>
        <taxon>Rhodospirillales</taxon>
        <taxon>Thalassobaculaceae</taxon>
        <taxon>Nisaea</taxon>
    </lineage>
</organism>